<gene>
    <name evidence="1" type="ORF">MMG00_09875</name>
</gene>
<accession>A0ABY3WY36</accession>
<organism evidence="1 2">
    <name type="scientific">Ignatzschineria rhizosphaerae</name>
    <dbReference type="NCBI Taxonomy" id="2923279"/>
    <lineage>
        <taxon>Bacteria</taxon>
        <taxon>Pseudomonadati</taxon>
        <taxon>Pseudomonadota</taxon>
        <taxon>Gammaproteobacteria</taxon>
        <taxon>Cardiobacteriales</taxon>
        <taxon>Ignatzschineriaceae</taxon>
        <taxon>Ignatzschineria</taxon>
    </lineage>
</organism>
<evidence type="ECO:0000313" key="2">
    <source>
        <dbReference type="Proteomes" id="UP000829542"/>
    </source>
</evidence>
<proteinExistence type="predicted"/>
<reference evidence="1 2" key="1">
    <citation type="submission" date="2022-03" db="EMBL/GenBank/DDBJ databases">
        <title>Ignatzschineria rhizosphaerae HR5S32.</title>
        <authorList>
            <person name="Sun J.Q."/>
            <person name="Feng J.Y."/>
        </authorList>
    </citation>
    <scope>NUCLEOTIDE SEQUENCE [LARGE SCALE GENOMIC DNA]</scope>
    <source>
        <strain evidence="1 2">HR5S32</strain>
    </source>
</reference>
<dbReference type="Proteomes" id="UP000829542">
    <property type="component" value="Chromosome"/>
</dbReference>
<evidence type="ECO:0000313" key="1">
    <source>
        <dbReference type="EMBL" id="UNM95528.1"/>
    </source>
</evidence>
<name>A0ABY3WY36_9GAMM</name>
<dbReference type="RefSeq" id="WP_242147861.1">
    <property type="nucleotide sequence ID" value="NZ_CP093379.1"/>
</dbReference>
<dbReference type="EMBL" id="CP093379">
    <property type="protein sequence ID" value="UNM95528.1"/>
    <property type="molecule type" value="Genomic_DNA"/>
</dbReference>
<sequence length="73" mass="8410">MNIIELSAKRKEMQQHQRSIIGDIEIPYSLAKEWIETERAYQIKLANIESAKQASIIKQLSKENADLKKGIRA</sequence>
<protein>
    <submittedName>
        <fullName evidence="1">Uncharacterized protein</fullName>
    </submittedName>
</protein>
<keyword evidence="2" id="KW-1185">Reference proteome</keyword>